<evidence type="ECO:0000313" key="2">
    <source>
        <dbReference type="EMBL" id="MPM27347.1"/>
    </source>
</evidence>
<evidence type="ECO:0000259" key="1">
    <source>
        <dbReference type="Pfam" id="PF00669"/>
    </source>
</evidence>
<reference evidence="2" key="1">
    <citation type="submission" date="2019-08" db="EMBL/GenBank/DDBJ databases">
        <authorList>
            <person name="Kucharzyk K."/>
            <person name="Murdoch R.W."/>
            <person name="Higgins S."/>
            <person name="Loffler F."/>
        </authorList>
    </citation>
    <scope>NUCLEOTIDE SEQUENCE</scope>
</reference>
<dbReference type="Pfam" id="PF00669">
    <property type="entry name" value="Flagellin_N"/>
    <property type="match status" value="1"/>
</dbReference>
<proteinExistence type="predicted"/>
<dbReference type="GO" id="GO:0005198">
    <property type="term" value="F:structural molecule activity"/>
    <property type="evidence" value="ECO:0007669"/>
    <property type="project" value="InterPro"/>
</dbReference>
<dbReference type="PANTHER" id="PTHR42792">
    <property type="entry name" value="FLAGELLIN"/>
    <property type="match status" value="1"/>
</dbReference>
<dbReference type="SUPFAM" id="SSF64518">
    <property type="entry name" value="Phase 1 flagellin"/>
    <property type="match status" value="1"/>
</dbReference>
<comment type="caution">
    <text evidence="2">The sequence shown here is derived from an EMBL/GenBank/DDBJ whole genome shotgun (WGS) entry which is preliminary data.</text>
</comment>
<gene>
    <name evidence="2" type="ORF">SDC9_73857</name>
</gene>
<dbReference type="PANTHER" id="PTHR42792:SF1">
    <property type="entry name" value="FLAGELLAR HOOK-ASSOCIATED PROTEIN 3"/>
    <property type="match status" value="1"/>
</dbReference>
<protein>
    <recommendedName>
        <fullName evidence="1">Flagellin N-terminal domain-containing protein</fullName>
    </recommendedName>
</protein>
<dbReference type="AlphaFoldDB" id="A0A644YGE6"/>
<feature type="domain" description="Flagellin N-terminal" evidence="1">
    <location>
        <begin position="3"/>
        <end position="139"/>
    </location>
</feature>
<accession>A0A644YGE6</accession>
<dbReference type="GO" id="GO:0009288">
    <property type="term" value="C:bacterial-type flagellum"/>
    <property type="evidence" value="ECO:0007669"/>
    <property type="project" value="InterPro"/>
</dbReference>
<sequence>MRISQRTISRNYLNQLNTSMSKKAESLERSTSGLKFSKLSENVADGTRAMHIQEERYQSEQQLSTVKDLASEFKSVDSNMDSIQSIMENLQEKVLAGMSENYGQSKRDILAKEVANSKDQILQFANAQFGGKYLFAGTNNSEAPFTVDATSGKLQFNGIDVDKISYQGGSYVYPDPSDPSLTKVVPNSGNVYADIGLGLKVSSTGMPDSRTAFEVSFQGLELMGYGAATTGENGTSVPSNVYDLLTQIEASLSSGYDEKGLKDAQTKLVKLTDKVGMQRTELGTRQLFRKNADPVKR</sequence>
<dbReference type="Gene3D" id="1.20.1330.10">
    <property type="entry name" value="f41 fragment of flagellin, N-terminal domain"/>
    <property type="match status" value="1"/>
</dbReference>
<dbReference type="InterPro" id="IPR001029">
    <property type="entry name" value="Flagellin_N"/>
</dbReference>
<dbReference type="EMBL" id="VSSQ01004970">
    <property type="protein sequence ID" value="MPM27347.1"/>
    <property type="molecule type" value="Genomic_DNA"/>
</dbReference>
<name>A0A644YGE6_9ZZZZ</name>
<dbReference type="InterPro" id="IPR001492">
    <property type="entry name" value="Flagellin"/>
</dbReference>
<organism evidence="2">
    <name type="scientific">bioreactor metagenome</name>
    <dbReference type="NCBI Taxonomy" id="1076179"/>
    <lineage>
        <taxon>unclassified sequences</taxon>
        <taxon>metagenomes</taxon>
        <taxon>ecological metagenomes</taxon>
    </lineage>
</organism>